<evidence type="ECO:0000313" key="1">
    <source>
        <dbReference type="EMBL" id="MCV0327077.1"/>
    </source>
</evidence>
<name>A0ABT2XMB0_9GAMM</name>
<keyword evidence="2" id="KW-1185">Reference proteome</keyword>
<dbReference type="EMBL" id="JAHWBK010000024">
    <property type="protein sequence ID" value="MCV0327077.1"/>
    <property type="molecule type" value="Genomic_DNA"/>
</dbReference>
<dbReference type="RefSeq" id="WP_197611779.1">
    <property type="nucleotide sequence ID" value="NZ_JAHWBK010000024.1"/>
</dbReference>
<evidence type="ECO:0000313" key="2">
    <source>
        <dbReference type="Proteomes" id="UP001208054"/>
    </source>
</evidence>
<dbReference type="Proteomes" id="UP001208054">
    <property type="component" value="Unassembled WGS sequence"/>
</dbReference>
<gene>
    <name evidence="1" type="ORF">KYJ44_22470</name>
</gene>
<proteinExistence type="predicted"/>
<comment type="caution">
    <text evidence="1">The sequence shown here is derived from an EMBL/GenBank/DDBJ whole genome shotgun (WGS) entry which is preliminary data.</text>
</comment>
<protein>
    <submittedName>
        <fullName evidence="1">Uncharacterized protein</fullName>
    </submittedName>
</protein>
<organism evidence="1 2">
    <name type="scientific">Stenotrophomonas riyadhensis</name>
    <dbReference type="NCBI Taxonomy" id="2859893"/>
    <lineage>
        <taxon>Bacteria</taxon>
        <taxon>Pseudomonadati</taxon>
        <taxon>Pseudomonadota</taxon>
        <taxon>Gammaproteobacteria</taxon>
        <taxon>Lysobacterales</taxon>
        <taxon>Lysobacteraceae</taxon>
        <taxon>Stenotrophomonas</taxon>
    </lineage>
</organism>
<reference evidence="1 2" key="1">
    <citation type="submission" date="2021-07" db="EMBL/GenBank/DDBJ databases">
        <title>Clinical implication of Pseudomonas aeruginosa: further insight on the antimicrobial resistance.</title>
        <authorList>
            <person name="Macori G."/>
            <person name="Fanning S."/>
            <person name="Alqahtani A."/>
        </authorList>
    </citation>
    <scope>NUCLEOTIDE SEQUENCE [LARGE SCALE GENOMIC DNA]</scope>
    <source>
        <strain evidence="1 2">CFS3442</strain>
    </source>
</reference>
<accession>A0ABT2XMB0</accession>
<sequence>MTEFFIPILMISQVIAAVSAPIEGTLCPAPSVTVKSSEGRVYLCQQRNGTIVPVDVTPPDDEAHWRLGFGLSAKRPNGSGSYHPVQDWPFRSLYATQTLLLNSNEYFYIFDRDGRIIESSEADAVGQRMMEIRISGLRIWPTANVYYRLPDSDKWGDHLIMETGDTSIGTMKYAVVVDGRMLCPALDDSGYSEWKNDDRYRSTGGFNINGHCKDARKHQTSPLEPDQETQFLYTYPGHSADRQPFEWSFQRHDEPERPVRNKQGECIALCMPLGDVL</sequence>